<protein>
    <submittedName>
        <fullName evidence="9">Glycosyltransferase family 61 protein</fullName>
    </submittedName>
</protein>
<evidence type="ECO:0000256" key="4">
    <source>
        <dbReference type="ARBA" id="ARBA00022692"/>
    </source>
</evidence>
<accession>A0A7Y0FPI8</accession>
<keyword evidence="4" id="KW-0812">Transmembrane</keyword>
<keyword evidence="10" id="KW-1185">Reference proteome</keyword>
<evidence type="ECO:0000256" key="5">
    <source>
        <dbReference type="ARBA" id="ARBA00022989"/>
    </source>
</evidence>
<dbReference type="GO" id="GO:0016020">
    <property type="term" value="C:membrane"/>
    <property type="evidence" value="ECO:0007669"/>
    <property type="project" value="UniProtKB-SubCell"/>
</dbReference>
<dbReference type="AlphaFoldDB" id="A0A7Y0FPI8"/>
<feature type="domain" description="Glycosyltransferase 61 catalytic" evidence="8">
    <location>
        <begin position="152"/>
        <end position="314"/>
    </location>
</feature>
<keyword evidence="5" id="KW-1133">Transmembrane helix</keyword>
<keyword evidence="2" id="KW-0328">Glycosyltransferase</keyword>
<sequence length="387" mass="44785">MLKKLFKKLLPRVVLNAAHRQVNQLRIATVDKLLFPERVFKPQEFIIRRDAYPFAGVVIATKALEARLQQQIAIWQEWTQDEYLLVYNEPCLIEPRAGWALTANNRLIYPSLGFSRADYLRKPALAALRMRDKPAEEYAELISLRDTGEENYYHFYNDVLTKLFFLEEKLGVGADVPILIAATLYKRAYFQYFRQHPYLRDRTWVVQDEQYVRSRKTYFCKPLTHTISYYGRIRELAPPADVARTGAERRIFITRSPKRLRYIENGAEIEQLCRAAGLEVLDFDELTLAEQIHTLANARYVVGIHGAGLVNMLFRGGRPMSLLEIFPPGDYYPFHYMLMAAQLGFAYDGLVGKASPQRFSAGFYVPPQELQTRLQTMLTAGQQRIAL</sequence>
<dbReference type="InterPro" id="IPR049625">
    <property type="entry name" value="Glyco_transf_61_cat"/>
</dbReference>
<dbReference type="RefSeq" id="WP_169533773.1">
    <property type="nucleotide sequence ID" value="NZ_JABBGH010000005.1"/>
</dbReference>
<evidence type="ECO:0000256" key="6">
    <source>
        <dbReference type="ARBA" id="ARBA00023136"/>
    </source>
</evidence>
<keyword evidence="7" id="KW-0325">Glycoprotein</keyword>
<evidence type="ECO:0000256" key="1">
    <source>
        <dbReference type="ARBA" id="ARBA00004167"/>
    </source>
</evidence>
<comment type="subcellular location">
    <subcellularLocation>
        <location evidence="1">Membrane</location>
        <topology evidence="1">Single-pass membrane protein</topology>
    </subcellularLocation>
</comment>
<organism evidence="9 10">
    <name type="scientific">Hymenobacter polaris</name>
    <dbReference type="NCBI Taxonomy" id="2682546"/>
    <lineage>
        <taxon>Bacteria</taxon>
        <taxon>Pseudomonadati</taxon>
        <taxon>Bacteroidota</taxon>
        <taxon>Cytophagia</taxon>
        <taxon>Cytophagales</taxon>
        <taxon>Hymenobacteraceae</taxon>
        <taxon>Hymenobacter</taxon>
    </lineage>
</organism>
<keyword evidence="6" id="KW-0472">Membrane</keyword>
<dbReference type="InterPro" id="IPR007657">
    <property type="entry name" value="Glycosyltransferase_61"/>
</dbReference>
<comment type="caution">
    <text evidence="9">The sequence shown here is derived from an EMBL/GenBank/DDBJ whole genome shotgun (WGS) entry which is preliminary data.</text>
</comment>
<name>A0A7Y0FPI8_9BACT</name>
<dbReference type="PANTHER" id="PTHR20961:SF38">
    <property type="entry name" value="PROTEIN O-LINKED-MANNOSE BETA-1,4-N-ACETYLGLUCOSAMINYLTRANSFERASE 2"/>
    <property type="match status" value="1"/>
</dbReference>
<gene>
    <name evidence="9" type="ORF">HHL22_22955</name>
</gene>
<keyword evidence="3 9" id="KW-0808">Transferase</keyword>
<reference evidence="9 10" key="1">
    <citation type="submission" date="2020-04" db="EMBL/GenBank/DDBJ databases">
        <title>Hymenobacter polaris sp. nov., isolated from Arctic soil.</title>
        <authorList>
            <person name="Dahal R.H."/>
        </authorList>
    </citation>
    <scope>NUCLEOTIDE SEQUENCE [LARGE SCALE GENOMIC DNA]</scope>
    <source>
        <strain evidence="9 10">RP-2-7</strain>
    </source>
</reference>
<evidence type="ECO:0000313" key="10">
    <source>
        <dbReference type="Proteomes" id="UP000559626"/>
    </source>
</evidence>
<dbReference type="Proteomes" id="UP000559626">
    <property type="component" value="Unassembled WGS sequence"/>
</dbReference>
<dbReference type="PANTHER" id="PTHR20961">
    <property type="entry name" value="GLYCOSYLTRANSFERASE"/>
    <property type="match status" value="1"/>
</dbReference>
<dbReference type="Pfam" id="PF04577">
    <property type="entry name" value="Glyco_transf_61"/>
    <property type="match status" value="1"/>
</dbReference>
<evidence type="ECO:0000256" key="7">
    <source>
        <dbReference type="ARBA" id="ARBA00023180"/>
    </source>
</evidence>
<evidence type="ECO:0000259" key="8">
    <source>
        <dbReference type="Pfam" id="PF04577"/>
    </source>
</evidence>
<dbReference type="EMBL" id="JABBGH010000005">
    <property type="protein sequence ID" value="NML68068.1"/>
    <property type="molecule type" value="Genomic_DNA"/>
</dbReference>
<evidence type="ECO:0000256" key="2">
    <source>
        <dbReference type="ARBA" id="ARBA00022676"/>
    </source>
</evidence>
<evidence type="ECO:0000256" key="3">
    <source>
        <dbReference type="ARBA" id="ARBA00022679"/>
    </source>
</evidence>
<proteinExistence type="predicted"/>
<dbReference type="GO" id="GO:0016757">
    <property type="term" value="F:glycosyltransferase activity"/>
    <property type="evidence" value="ECO:0007669"/>
    <property type="project" value="UniProtKB-KW"/>
</dbReference>
<evidence type="ECO:0000313" key="9">
    <source>
        <dbReference type="EMBL" id="NML68068.1"/>
    </source>
</evidence>